<feature type="modified residue" description="4-aspartylphosphate" evidence="4">
    <location>
        <position position="89"/>
    </location>
</feature>
<organism evidence="6 7">
    <name type="scientific">Rhizobium herbae</name>
    <dbReference type="NCBI Taxonomy" id="508661"/>
    <lineage>
        <taxon>Bacteria</taxon>
        <taxon>Pseudomonadati</taxon>
        <taxon>Pseudomonadota</taxon>
        <taxon>Alphaproteobacteria</taxon>
        <taxon>Hyphomicrobiales</taxon>
        <taxon>Rhizobiaceae</taxon>
        <taxon>Rhizobium/Agrobacterium group</taxon>
        <taxon>Rhizobium</taxon>
    </lineage>
</organism>
<dbReference type="SMART" id="SM00448">
    <property type="entry name" value="REC"/>
    <property type="match status" value="1"/>
</dbReference>
<evidence type="ECO:0000256" key="1">
    <source>
        <dbReference type="ARBA" id="ARBA00022553"/>
    </source>
</evidence>
<keyword evidence="6" id="KW-0238">DNA-binding</keyword>
<gene>
    <name evidence="6" type="ORF">J2Z75_003810</name>
</gene>
<evidence type="ECO:0000256" key="2">
    <source>
        <dbReference type="ARBA" id="ARBA00023015"/>
    </source>
</evidence>
<keyword evidence="1 4" id="KW-0597">Phosphoprotein</keyword>
<evidence type="ECO:0000256" key="4">
    <source>
        <dbReference type="PROSITE-ProRule" id="PRU00169"/>
    </source>
</evidence>
<accession>A0ABS4EQR8</accession>
<reference evidence="6 7" key="1">
    <citation type="submission" date="2021-03" db="EMBL/GenBank/DDBJ databases">
        <title>Genomic Encyclopedia of Type Strains, Phase IV (KMG-IV): sequencing the most valuable type-strain genomes for metagenomic binning, comparative biology and taxonomic classification.</title>
        <authorList>
            <person name="Goeker M."/>
        </authorList>
    </citation>
    <scope>NUCLEOTIDE SEQUENCE [LARGE SCALE GENOMIC DNA]</scope>
    <source>
        <strain evidence="6 7">DSM 26427</strain>
    </source>
</reference>
<dbReference type="RefSeq" id="WP_209854261.1">
    <property type="nucleotide sequence ID" value="NZ_JAGGJV010000006.1"/>
</dbReference>
<dbReference type="Pfam" id="PF00072">
    <property type="entry name" value="Response_reg"/>
    <property type="match status" value="1"/>
</dbReference>
<name>A0ABS4EQR8_9HYPH</name>
<dbReference type="PANTHER" id="PTHR44591:SF3">
    <property type="entry name" value="RESPONSE REGULATORY DOMAIN-CONTAINING PROTEIN"/>
    <property type="match status" value="1"/>
</dbReference>
<dbReference type="Gene3D" id="3.40.50.2300">
    <property type="match status" value="1"/>
</dbReference>
<keyword evidence="3" id="KW-0804">Transcription</keyword>
<dbReference type="GO" id="GO:0003677">
    <property type="term" value="F:DNA binding"/>
    <property type="evidence" value="ECO:0007669"/>
    <property type="project" value="UniProtKB-KW"/>
</dbReference>
<dbReference type="SUPFAM" id="SSF52172">
    <property type="entry name" value="CheY-like"/>
    <property type="match status" value="1"/>
</dbReference>
<feature type="domain" description="Response regulatory" evidence="5">
    <location>
        <begin position="40"/>
        <end position="149"/>
    </location>
</feature>
<protein>
    <submittedName>
        <fullName evidence="6">DNA-binding NtrC family response regulator</fullName>
    </submittedName>
</protein>
<evidence type="ECO:0000259" key="5">
    <source>
        <dbReference type="PROSITE" id="PS50110"/>
    </source>
</evidence>
<dbReference type="EMBL" id="JAGGJV010000006">
    <property type="protein sequence ID" value="MBP1860289.1"/>
    <property type="molecule type" value="Genomic_DNA"/>
</dbReference>
<dbReference type="PROSITE" id="PS50110">
    <property type="entry name" value="RESPONSE_REGULATORY"/>
    <property type="match status" value="1"/>
</dbReference>
<evidence type="ECO:0000313" key="6">
    <source>
        <dbReference type="EMBL" id="MBP1860289.1"/>
    </source>
</evidence>
<evidence type="ECO:0000256" key="3">
    <source>
        <dbReference type="ARBA" id="ARBA00023163"/>
    </source>
</evidence>
<dbReference type="InterPro" id="IPR050595">
    <property type="entry name" value="Bact_response_regulator"/>
</dbReference>
<dbReference type="PANTHER" id="PTHR44591">
    <property type="entry name" value="STRESS RESPONSE REGULATOR PROTEIN 1"/>
    <property type="match status" value="1"/>
</dbReference>
<dbReference type="InterPro" id="IPR011006">
    <property type="entry name" value="CheY-like_superfamily"/>
</dbReference>
<evidence type="ECO:0000313" key="7">
    <source>
        <dbReference type="Proteomes" id="UP000823786"/>
    </source>
</evidence>
<dbReference type="InterPro" id="IPR001789">
    <property type="entry name" value="Sig_transdc_resp-reg_receiver"/>
</dbReference>
<keyword evidence="2" id="KW-0805">Transcription regulation</keyword>
<sequence length="162" mass="18188">MKWPNMSLLIVMFHLRYKIRQLALAASHEERKVNVTVSNKILILEDEPLIAIDLDYMLENAGFKTRVCVSRAEAMDWLAEQTPLVALLDIQLKDGSCTAVASLLHDRGVPFIVTSGVMKDSAPEIFSNGTWLSKPSDDDSVRNAISQAIEPLEFSETWKREA</sequence>
<keyword evidence="7" id="KW-1185">Reference proteome</keyword>
<comment type="caution">
    <text evidence="6">The sequence shown here is derived from an EMBL/GenBank/DDBJ whole genome shotgun (WGS) entry which is preliminary data.</text>
</comment>
<dbReference type="Proteomes" id="UP000823786">
    <property type="component" value="Unassembled WGS sequence"/>
</dbReference>
<proteinExistence type="predicted"/>